<dbReference type="SUPFAM" id="SSF56935">
    <property type="entry name" value="Porins"/>
    <property type="match status" value="1"/>
</dbReference>
<dbReference type="Proteomes" id="UP000015455">
    <property type="component" value="Unassembled WGS sequence"/>
</dbReference>
<feature type="domain" description="PgaA membrane beta barrel" evidence="2">
    <location>
        <begin position="323"/>
        <end position="607"/>
    </location>
</feature>
<dbReference type="InterPro" id="IPR049003">
    <property type="entry name" value="PgaA_barrel"/>
</dbReference>
<dbReference type="RefSeq" id="WP_021250871.1">
    <property type="nucleotide sequence ID" value="NZ_ATJV01000103.1"/>
</dbReference>
<dbReference type="Pfam" id="PF13432">
    <property type="entry name" value="TPR_16"/>
    <property type="match status" value="1"/>
</dbReference>
<dbReference type="SUPFAM" id="SSF48452">
    <property type="entry name" value="TPR-like"/>
    <property type="match status" value="1"/>
</dbReference>
<dbReference type="Gene3D" id="1.25.40.10">
    <property type="entry name" value="Tetratricopeptide repeat domain"/>
    <property type="match status" value="1"/>
</dbReference>
<dbReference type="eggNOG" id="COG0457">
    <property type="taxonomic scope" value="Bacteria"/>
</dbReference>
<dbReference type="AlphaFoldDB" id="T0AMN4"/>
<evidence type="ECO:0000259" key="2">
    <source>
        <dbReference type="Pfam" id="PF21197"/>
    </source>
</evidence>
<dbReference type="Pfam" id="PF21197">
    <property type="entry name" value="PgaA_barrel"/>
    <property type="match status" value="1"/>
</dbReference>
<dbReference type="PATRIC" id="fig|1348657.5.peg.3493"/>
<comment type="caution">
    <text evidence="3">The sequence shown here is derived from an EMBL/GenBank/DDBJ whole genome shotgun (WGS) entry which is preliminary data.</text>
</comment>
<evidence type="ECO:0000256" key="1">
    <source>
        <dbReference type="SAM" id="SignalP"/>
    </source>
</evidence>
<dbReference type="InterPro" id="IPR011990">
    <property type="entry name" value="TPR-like_helical_dom_sf"/>
</dbReference>
<accession>T0AMN4</accession>
<gene>
    <name evidence="3" type="ORF">M622_07375</name>
</gene>
<keyword evidence="4" id="KW-1185">Reference proteome</keyword>
<feature type="signal peptide" evidence="1">
    <location>
        <begin position="1"/>
        <end position="23"/>
    </location>
</feature>
<dbReference type="STRING" id="1348657.M622_07375"/>
<feature type="chain" id="PRO_5004561064" description="PgaA membrane beta barrel domain-containing protein" evidence="1">
    <location>
        <begin position="24"/>
        <end position="618"/>
    </location>
</feature>
<evidence type="ECO:0000313" key="3">
    <source>
        <dbReference type="EMBL" id="EPZ14069.1"/>
    </source>
</evidence>
<protein>
    <recommendedName>
        <fullName evidence="2">PgaA membrane beta barrel domain-containing protein</fullName>
    </recommendedName>
</protein>
<proteinExistence type="predicted"/>
<keyword evidence="1" id="KW-0732">Signal</keyword>
<dbReference type="Pfam" id="PF14559">
    <property type="entry name" value="TPR_19"/>
    <property type="match status" value="1"/>
</dbReference>
<dbReference type="EMBL" id="ATJV01000103">
    <property type="protein sequence ID" value="EPZ14069.1"/>
    <property type="molecule type" value="Genomic_DNA"/>
</dbReference>
<organism evidence="3 4">
    <name type="scientific">Thauera terpenica 58Eu</name>
    <dbReference type="NCBI Taxonomy" id="1348657"/>
    <lineage>
        <taxon>Bacteria</taxon>
        <taxon>Pseudomonadati</taxon>
        <taxon>Pseudomonadota</taxon>
        <taxon>Betaproteobacteria</taxon>
        <taxon>Rhodocyclales</taxon>
        <taxon>Zoogloeaceae</taxon>
        <taxon>Thauera</taxon>
    </lineage>
</organism>
<dbReference type="OrthoDB" id="5405060at2"/>
<reference evidence="3 4" key="1">
    <citation type="submission" date="2013-06" db="EMBL/GenBank/DDBJ databases">
        <title>Draft genome sequence of Thauera terpenica.</title>
        <authorList>
            <person name="Liu B."/>
            <person name="Frostegard A.H."/>
            <person name="Shapleigh J.P."/>
        </authorList>
    </citation>
    <scope>NUCLEOTIDE SEQUENCE [LARGE SCALE GENOMIC DNA]</scope>
    <source>
        <strain evidence="3 4">58Eu</strain>
    </source>
</reference>
<evidence type="ECO:0000313" key="4">
    <source>
        <dbReference type="Proteomes" id="UP000015455"/>
    </source>
</evidence>
<name>T0AMN4_9RHOO</name>
<sequence>MILLSPRTLFSLALLAFCKLAWCVDGAGVEPVSAAVWWEEQQANAELIRAGMRQLDRDWTPARYARIDDALKDNAERLERLLAAGGFSPVERALRLDRALALAARGRDDEAARLLTELGGDAVLPPFAIQVAGDVAMRQRRPLEAARHYRAALAVQPESVALHVNLAYAYLEAGQLHELESTLSTLERIDRASLDVRLLRVRMTRFNDRLAQAQQLVDALGADERDTVEAALEEAALAQARGLPRTAEKTYAGALAAAPDNIRAAVGLAEAAWAAGALDEVHAQLDRLNEHAPEHPAVRRLTNSWNSARRAWLSMEVNAGRGYGSIAGKDDISTDLWLHGPLATSGLRLFAHHHRVAADFDDNRAQHIRVGAGLELTRRDWSMAAELGRERTYGRDTTFSLRGSLQASDHWGFRASAESHADDVSVKGRYYYLEDFGTVLSAHRLALGVTHFVNESRRFLADVGYYDFKDGNSRETLTTTWIERVHAAPRHTIDVHGAAYTSSNTRAGAEYFNPRRDYALSVMVVSDWLTWHDYGRRFNQRVAASLGSYRQQSAAEPRDTEQRDIDHGWKVFGELRYEHEWKASDELSARYGIGVRRFPYDGDHETRAYLYGALSMYF</sequence>